<evidence type="ECO:0000256" key="1">
    <source>
        <dbReference type="ARBA" id="ARBA00023125"/>
    </source>
</evidence>
<dbReference type="Ensembl" id="ENSXETT00000123920">
    <property type="protein sequence ID" value="ENSXETP00000112063"/>
    <property type="gene ID" value="ENSXETG00000047352"/>
</dbReference>
<protein>
    <recommendedName>
        <fullName evidence="3">Core-binding (CB) domain-containing protein</fullName>
    </recommendedName>
</protein>
<evidence type="ECO:0000256" key="2">
    <source>
        <dbReference type="ARBA" id="ARBA00023172"/>
    </source>
</evidence>
<dbReference type="GO" id="GO:0003677">
    <property type="term" value="F:DNA binding"/>
    <property type="evidence" value="ECO:0007669"/>
    <property type="project" value="UniProtKB-KW"/>
</dbReference>
<dbReference type="InParanoid" id="A0A803JVL6"/>
<dbReference type="InterPro" id="IPR013762">
    <property type="entry name" value="Integrase-like_cat_sf"/>
</dbReference>
<proteinExistence type="predicted"/>
<evidence type="ECO:0000313" key="4">
    <source>
        <dbReference type="Ensembl" id="ENSXETP00000112063"/>
    </source>
</evidence>
<evidence type="ECO:0000259" key="3">
    <source>
        <dbReference type="PROSITE" id="PS51900"/>
    </source>
</evidence>
<dbReference type="GO" id="GO:0015074">
    <property type="term" value="P:DNA integration"/>
    <property type="evidence" value="ECO:0007669"/>
    <property type="project" value="InterPro"/>
</dbReference>
<accession>A0A803JVL6</accession>
<dbReference type="GeneTree" id="ENSGT01130000278482"/>
<reference evidence="4" key="2">
    <citation type="submission" date="2021-03" db="UniProtKB">
        <authorList>
            <consortium name="Ensembl"/>
        </authorList>
    </citation>
    <scope>IDENTIFICATION</scope>
</reference>
<name>A0A803JVL6_XENTR</name>
<dbReference type="PANTHER" id="PTHR33066">
    <property type="entry name" value="INTEGRASE_SAM-LIKE_N DOMAIN-CONTAINING PROTEIN"/>
    <property type="match status" value="1"/>
</dbReference>
<dbReference type="PANTHER" id="PTHR33066:SF2">
    <property type="entry name" value="FILAGGRIN-2-LIKE"/>
    <property type="match status" value="1"/>
</dbReference>
<dbReference type="GO" id="GO:0006310">
    <property type="term" value="P:DNA recombination"/>
    <property type="evidence" value="ECO:0007669"/>
    <property type="project" value="UniProtKB-KW"/>
</dbReference>
<keyword evidence="1" id="KW-0238">DNA-binding</keyword>
<dbReference type="Gene3D" id="1.10.150.130">
    <property type="match status" value="1"/>
</dbReference>
<feature type="domain" description="Core-binding (CB)" evidence="3">
    <location>
        <begin position="52"/>
        <end position="131"/>
    </location>
</feature>
<dbReference type="AlphaFoldDB" id="A0A803JVL6"/>
<dbReference type="SUPFAM" id="SSF56349">
    <property type="entry name" value="DNA breaking-rejoining enzymes"/>
    <property type="match status" value="1"/>
</dbReference>
<dbReference type="InterPro" id="IPR044068">
    <property type="entry name" value="CB"/>
</dbReference>
<reference evidence="4" key="1">
    <citation type="journal article" date="2010" name="Science">
        <title>The genome of the Western clawed frog Xenopus tropicalis.</title>
        <authorList>
            <person name="Hellsten U."/>
            <person name="Harland R.M."/>
            <person name="Gilchrist M.J."/>
            <person name="Hendrix D."/>
            <person name="Jurka J."/>
            <person name="Kapitonov V."/>
            <person name="Ovcharenko I."/>
            <person name="Putnam N.H."/>
            <person name="Shu S."/>
            <person name="Taher L."/>
            <person name="Blitz I.L."/>
            <person name="Blumberg B."/>
            <person name="Dichmann D.S."/>
            <person name="Dubchak I."/>
            <person name="Amaya E."/>
            <person name="Detter J.C."/>
            <person name="Fletcher R."/>
            <person name="Gerhard D.S."/>
            <person name="Goodstein D."/>
            <person name="Graves T."/>
            <person name="Grigoriev I.V."/>
            <person name="Grimwood J."/>
            <person name="Kawashima T."/>
            <person name="Lindquist E."/>
            <person name="Lucas S.M."/>
            <person name="Mead P.E."/>
            <person name="Mitros T."/>
            <person name="Ogino H."/>
            <person name="Ohta Y."/>
            <person name="Poliakov A.V."/>
            <person name="Pollet N."/>
            <person name="Robert J."/>
            <person name="Salamov A."/>
            <person name="Sater A.K."/>
            <person name="Schmutz J."/>
            <person name="Terry A."/>
            <person name="Vize P.D."/>
            <person name="Warren W.C."/>
            <person name="Wells D."/>
            <person name="Wills A."/>
            <person name="Wilson R.K."/>
            <person name="Zimmerman L.B."/>
            <person name="Zorn A.M."/>
            <person name="Grainger R."/>
            <person name="Grammer T."/>
            <person name="Khokha M.K."/>
            <person name="Richardson P.M."/>
            <person name="Rokhsar D.S."/>
        </authorList>
    </citation>
    <scope>NUCLEOTIDE SEQUENCE [LARGE SCALE GENOMIC DNA]</scope>
    <source>
        <strain evidence="4">Nigerian</strain>
    </source>
</reference>
<dbReference type="InterPro" id="IPR011010">
    <property type="entry name" value="DNA_brk_join_enz"/>
</dbReference>
<organism evidence="4">
    <name type="scientific">Xenopus tropicalis</name>
    <name type="common">Western clawed frog</name>
    <name type="synonym">Silurana tropicalis</name>
    <dbReference type="NCBI Taxonomy" id="8364"/>
    <lineage>
        <taxon>Eukaryota</taxon>
        <taxon>Metazoa</taxon>
        <taxon>Chordata</taxon>
        <taxon>Craniata</taxon>
        <taxon>Vertebrata</taxon>
        <taxon>Euteleostomi</taxon>
        <taxon>Amphibia</taxon>
        <taxon>Batrachia</taxon>
        <taxon>Anura</taxon>
        <taxon>Pipoidea</taxon>
        <taxon>Pipidae</taxon>
        <taxon>Xenopodinae</taxon>
        <taxon>Xenopus</taxon>
        <taxon>Silurana</taxon>
    </lineage>
</organism>
<dbReference type="InterPro" id="IPR010998">
    <property type="entry name" value="Integrase_recombinase_N"/>
</dbReference>
<dbReference type="Gene3D" id="1.10.443.10">
    <property type="entry name" value="Intergrase catalytic core"/>
    <property type="match status" value="1"/>
</dbReference>
<dbReference type="PROSITE" id="PS51900">
    <property type="entry name" value="CB"/>
    <property type="match status" value="1"/>
</dbReference>
<sequence length="389" mass="44162">MVCTSQIHASGQTSETAIQKRFIESRANPTSSSANISPEGLEIERQRLVTEGMSASVIDTMLAARKTSTNKTYDRVWKVFLPWLQQKDITIENLSVIHILDFLQAGFEKSLSLRTLKLQVSAISALTETQWAKDPKIIKFLTGVMHLRPPNRALSAVWDLRLVLEALTSKPFEPLEETSDMFLTLKIVFLTALVSARRVSDLQALSAVPPFTIIQQDKVIMRAVTEYLPKVVKTFHLNQETVLPSFFSDYTSEQEKRWHTLDMVRMVTVYLKRTKTWRKSDRLFVIPNGNRRGQAASVPTISRWIVNCIRLAYQNQGEQFPKGVRAHSTRALSTSWAFQAQVSADQICKTASWSSARTFLRHYRVDVQTKPQKEFGKRVLEAVCGNSNA</sequence>
<keyword evidence="2" id="KW-0233">DNA recombination</keyword>